<evidence type="ECO:0000256" key="1">
    <source>
        <dbReference type="SAM" id="MobiDB-lite"/>
    </source>
</evidence>
<dbReference type="EMBL" id="MCFG01000531">
    <property type="protein sequence ID" value="ORX64368.1"/>
    <property type="molecule type" value="Genomic_DNA"/>
</dbReference>
<proteinExistence type="predicted"/>
<dbReference type="PROSITE" id="PS51257">
    <property type="entry name" value="PROKAR_LIPOPROTEIN"/>
    <property type="match status" value="1"/>
</dbReference>
<feature type="compositionally biased region" description="Basic and acidic residues" evidence="1">
    <location>
        <begin position="127"/>
        <end position="136"/>
    </location>
</feature>
<accession>A0A1Y1VSV4</accession>
<gene>
    <name evidence="3" type="ORF">BCR32DRAFT_273132</name>
</gene>
<reference evidence="3 4" key="1">
    <citation type="submission" date="2016-08" db="EMBL/GenBank/DDBJ databases">
        <title>A Parts List for Fungal Cellulosomes Revealed by Comparative Genomics.</title>
        <authorList>
            <consortium name="DOE Joint Genome Institute"/>
            <person name="Haitjema C.H."/>
            <person name="Gilmore S.P."/>
            <person name="Henske J.K."/>
            <person name="Solomon K.V."/>
            <person name="De Groot R."/>
            <person name="Kuo A."/>
            <person name="Mondo S.J."/>
            <person name="Salamov A.A."/>
            <person name="Labutti K."/>
            <person name="Zhao Z."/>
            <person name="Chiniquy J."/>
            <person name="Barry K."/>
            <person name="Brewer H.M."/>
            <person name="Purvine S.O."/>
            <person name="Wright A.T."/>
            <person name="Boxma B."/>
            <person name="Van Alen T."/>
            <person name="Hackstein J.H."/>
            <person name="Baker S.E."/>
            <person name="Grigoriev I.V."/>
            <person name="O'Malley M.A."/>
        </authorList>
    </citation>
    <scope>NUCLEOTIDE SEQUENCE [LARGE SCALE GENOMIC DNA]</scope>
    <source>
        <strain evidence="3 4">S4</strain>
    </source>
</reference>
<evidence type="ECO:0000256" key="2">
    <source>
        <dbReference type="SAM" id="Phobius"/>
    </source>
</evidence>
<evidence type="ECO:0000313" key="3">
    <source>
        <dbReference type="EMBL" id="ORX64368.1"/>
    </source>
</evidence>
<keyword evidence="2" id="KW-0812">Transmembrane</keyword>
<organism evidence="3 4">
    <name type="scientific">Anaeromyces robustus</name>
    <dbReference type="NCBI Taxonomy" id="1754192"/>
    <lineage>
        <taxon>Eukaryota</taxon>
        <taxon>Fungi</taxon>
        <taxon>Fungi incertae sedis</taxon>
        <taxon>Chytridiomycota</taxon>
        <taxon>Chytridiomycota incertae sedis</taxon>
        <taxon>Neocallimastigomycetes</taxon>
        <taxon>Neocallimastigales</taxon>
        <taxon>Neocallimastigaceae</taxon>
        <taxon>Anaeromyces</taxon>
    </lineage>
</organism>
<keyword evidence="2" id="KW-0472">Membrane</keyword>
<comment type="caution">
    <text evidence="3">The sequence shown here is derived from an EMBL/GenBank/DDBJ whole genome shotgun (WGS) entry which is preliminary data.</text>
</comment>
<name>A0A1Y1VSV4_9FUNG</name>
<feature type="compositionally biased region" description="Acidic residues" evidence="1">
    <location>
        <begin position="137"/>
        <end position="147"/>
    </location>
</feature>
<keyword evidence="4" id="KW-1185">Reference proteome</keyword>
<evidence type="ECO:0000313" key="4">
    <source>
        <dbReference type="Proteomes" id="UP000193944"/>
    </source>
</evidence>
<reference evidence="3 4" key="2">
    <citation type="submission" date="2016-08" db="EMBL/GenBank/DDBJ databases">
        <title>Pervasive Adenine N6-methylation of Active Genes in Fungi.</title>
        <authorList>
            <consortium name="DOE Joint Genome Institute"/>
            <person name="Mondo S.J."/>
            <person name="Dannebaum R.O."/>
            <person name="Kuo R.C."/>
            <person name="Labutti K."/>
            <person name="Haridas S."/>
            <person name="Kuo A."/>
            <person name="Salamov A."/>
            <person name="Ahrendt S.R."/>
            <person name="Lipzen A."/>
            <person name="Sullivan W."/>
            <person name="Andreopoulos W.B."/>
            <person name="Clum A."/>
            <person name="Lindquist E."/>
            <person name="Daum C."/>
            <person name="Ramamoorthy G.K."/>
            <person name="Gryganskyi A."/>
            <person name="Culley D."/>
            <person name="Magnuson J.K."/>
            <person name="James T.Y."/>
            <person name="O'Malley M.A."/>
            <person name="Stajich J.E."/>
            <person name="Spatafora J.W."/>
            <person name="Visel A."/>
            <person name="Grigoriev I.V."/>
        </authorList>
    </citation>
    <scope>NUCLEOTIDE SEQUENCE [LARGE SCALE GENOMIC DNA]</scope>
    <source>
        <strain evidence="3 4">S4</strain>
    </source>
</reference>
<dbReference type="OrthoDB" id="10525876at2759"/>
<protein>
    <submittedName>
        <fullName evidence="3">Uncharacterized protein</fullName>
    </submittedName>
</protein>
<dbReference type="AlphaFoldDB" id="A0A1Y1VSV4"/>
<feature type="non-terminal residue" evidence="3">
    <location>
        <position position="267"/>
    </location>
</feature>
<feature type="transmembrane region" description="Helical" evidence="2">
    <location>
        <begin position="20"/>
        <end position="37"/>
    </location>
</feature>
<dbReference type="Proteomes" id="UP000193944">
    <property type="component" value="Unassembled WGS sequence"/>
</dbReference>
<sequence length="267" mass="31082">MNGKLQPFYHFILNSFRNGIFGFIIFACLFSIIQSFINASNIFMYIGSYIVGFIGFICGAFITMKLCQKCIENVYKNYKISLTINDPDMVSSDDENEEVNKDYENDELVEDENEESTESSSSQSQIESKEENKNSNEEEENNEDEESYSSNQSHDFDDINADDELVLFNSINDIVNTISLNKKMKIFKYPQSCELASRFVRHNISGQAVQLAIEILSKGIKQYPKYIPLFIHFIYFKWLYELNVKKYFDSKAEEDFKCKAKLSKDRK</sequence>
<feature type="transmembrane region" description="Helical" evidence="2">
    <location>
        <begin position="43"/>
        <end position="62"/>
    </location>
</feature>
<feature type="compositionally biased region" description="Acidic residues" evidence="1">
    <location>
        <begin position="104"/>
        <end position="117"/>
    </location>
</feature>
<keyword evidence="2" id="KW-1133">Transmembrane helix</keyword>
<feature type="region of interest" description="Disordered" evidence="1">
    <location>
        <begin position="89"/>
        <end position="155"/>
    </location>
</feature>